<evidence type="ECO:0000313" key="2">
    <source>
        <dbReference type="Proteomes" id="UP000323824"/>
    </source>
</evidence>
<keyword evidence="2" id="KW-1185">Reference proteome</keyword>
<sequence length="101" mass="11453">MKINKVTIFNLLTKLYSPKTSIKIVKDSGDQYFIRLMIIPNKGMNFVYEIQLNLSLLSKSHLSWVVKTVSIEAGDDALSNENNIKKVFVCIEEDFKGVANV</sequence>
<dbReference type="AlphaFoldDB" id="A0A5C1Q7I2"/>
<proteinExistence type="predicted"/>
<organism evidence="1 2">
    <name type="scientific">Thiospirochaeta perfilievii</name>
    <dbReference type="NCBI Taxonomy" id="252967"/>
    <lineage>
        <taxon>Bacteria</taxon>
        <taxon>Pseudomonadati</taxon>
        <taxon>Spirochaetota</taxon>
        <taxon>Spirochaetia</taxon>
        <taxon>Spirochaetales</taxon>
        <taxon>Spirochaetaceae</taxon>
        <taxon>Thiospirochaeta</taxon>
    </lineage>
</organism>
<evidence type="ECO:0000313" key="1">
    <source>
        <dbReference type="EMBL" id="QEN03337.1"/>
    </source>
</evidence>
<name>A0A5C1Q7I2_9SPIO</name>
<dbReference type="EMBL" id="CP035807">
    <property type="protein sequence ID" value="QEN03337.1"/>
    <property type="molecule type" value="Genomic_DNA"/>
</dbReference>
<reference evidence="1 2" key="1">
    <citation type="submission" date="2019-02" db="EMBL/GenBank/DDBJ databases">
        <authorList>
            <person name="Fomenkov A."/>
            <person name="Dubinina G."/>
            <person name="Grabovich M."/>
            <person name="Vincze T."/>
            <person name="Roberts R.J."/>
        </authorList>
    </citation>
    <scope>NUCLEOTIDE SEQUENCE [LARGE SCALE GENOMIC DNA]</scope>
    <source>
        <strain evidence="1 2">P</strain>
    </source>
</reference>
<protein>
    <submittedName>
        <fullName evidence="1">Uncharacterized protein</fullName>
    </submittedName>
</protein>
<dbReference type="Proteomes" id="UP000323824">
    <property type="component" value="Chromosome"/>
</dbReference>
<dbReference type="RefSeq" id="WP_149566597.1">
    <property type="nucleotide sequence ID" value="NZ_CP035807.1"/>
</dbReference>
<dbReference type="KEGG" id="sper:EW093_00985"/>
<accession>A0A5C1Q7I2</accession>
<gene>
    <name evidence="1" type="ORF">EW093_00985</name>
</gene>
<reference evidence="1 2" key="2">
    <citation type="submission" date="2019-09" db="EMBL/GenBank/DDBJ databases">
        <title>Complete Genome Sequence and Methylome Analysis of free living Spirochaetas.</title>
        <authorList>
            <person name="Leshcheva N."/>
            <person name="Mikheeva N."/>
        </authorList>
    </citation>
    <scope>NUCLEOTIDE SEQUENCE [LARGE SCALE GENOMIC DNA]</scope>
    <source>
        <strain evidence="1 2">P</strain>
    </source>
</reference>